<dbReference type="EMBL" id="JZWS02000007">
    <property type="protein sequence ID" value="MCL7344335.1"/>
    <property type="molecule type" value="Genomic_DNA"/>
</dbReference>
<comment type="caution">
    <text evidence="2">The sequence shown here is derived from an EMBL/GenBank/DDBJ whole genome shotgun (WGS) entry which is preliminary data.</text>
</comment>
<evidence type="ECO:0000313" key="2">
    <source>
        <dbReference type="EMBL" id="MCL7344335.1"/>
    </source>
</evidence>
<dbReference type="SUPFAM" id="SSF52540">
    <property type="entry name" value="P-loop containing nucleoside triphosphate hydrolases"/>
    <property type="match status" value="1"/>
</dbReference>
<sequence>MEYKRCTIGEFIFKNSSLVSIYGTSGSGKTLISLQVLKEFESSVFISTEGSAYKSRVRGSFKNAYFADAMSELELLNAIFKAISLEPKVLVVDTINKIFRMSRRLEDLLHPLILLKRFSKYGKVLLIWEVSMNNKVSGEKLMRYFSGDVLRVTKSYVIGNLRKCKFRITDEGVVGCLE</sequence>
<dbReference type="Gene3D" id="3.40.50.300">
    <property type="entry name" value="P-loop containing nucleotide triphosphate hydrolases"/>
    <property type="match status" value="1"/>
</dbReference>
<accession>A0AAE3FK58</accession>
<dbReference type="AlphaFoldDB" id="A0AAE3FK58"/>
<name>A0AAE3FK58_9CREN</name>
<dbReference type="InterPro" id="IPR003959">
    <property type="entry name" value="ATPase_AAA_core"/>
</dbReference>
<protein>
    <submittedName>
        <fullName evidence="2">AAA family ATPase</fullName>
    </submittedName>
</protein>
<dbReference type="Pfam" id="PF00004">
    <property type="entry name" value="AAA"/>
    <property type="match status" value="1"/>
</dbReference>
<dbReference type="InterPro" id="IPR027417">
    <property type="entry name" value="P-loop_NTPase"/>
</dbReference>
<feature type="domain" description="ATPase AAA-type core" evidence="1">
    <location>
        <begin position="21"/>
        <end position="102"/>
    </location>
</feature>
<proteinExistence type="predicted"/>
<reference evidence="2" key="1">
    <citation type="submission" date="2022-05" db="EMBL/GenBank/DDBJ databases">
        <title>Metagenome Sequencing of an Archaeal-Dominated Microbial Community from a Hot Spring at the Los Azufres Geothermal Field, Mexico.</title>
        <authorList>
            <person name="Marin-Paredes R."/>
            <person name="Martinez-Romero E."/>
            <person name="Servin-Garciduenas L.E."/>
        </authorList>
    </citation>
    <scope>NUCLEOTIDE SEQUENCE</scope>
    <source>
        <strain evidence="2">AZ1-454</strain>
    </source>
</reference>
<evidence type="ECO:0000259" key="1">
    <source>
        <dbReference type="Pfam" id="PF00004"/>
    </source>
</evidence>
<organism evidence="2">
    <name type="scientific">Candidatus Aramenus sulfurataquae</name>
    <dbReference type="NCBI Taxonomy" id="1326980"/>
    <lineage>
        <taxon>Archaea</taxon>
        <taxon>Thermoproteota</taxon>
        <taxon>Thermoprotei</taxon>
        <taxon>Sulfolobales</taxon>
        <taxon>Sulfolobaceae</taxon>
        <taxon>Candidatus Aramenus</taxon>
    </lineage>
</organism>
<gene>
    <name evidence="2" type="ORF">TQ35_007175</name>
</gene>